<dbReference type="RefSeq" id="WP_050739341.1">
    <property type="nucleotide sequence ID" value="NZ_LGYO01000011.1"/>
</dbReference>
<keyword evidence="1" id="KW-1133">Transmembrane helix</keyword>
<dbReference type="OrthoDB" id="1778229at2"/>
<name>A0A0L6U232_9FIRM</name>
<dbReference type="Proteomes" id="UP000036873">
    <property type="component" value="Unassembled WGS sequence"/>
</dbReference>
<sequence length="164" mass="19017">MAVKARETLEAKQLNLVAMVILFAVIIGYTFLYNQVMNAMDNYQLKTMIGVVALMVMIVAFLLSLRFITTTYEMTLTHDRLKIIRKIFFWKKEVADIGMNEINELILLRDSKKVEGTTRNFTLGNIEGKRKYALHFMRQGKICCAKVQFSGKFYDSLKKQVKIE</sequence>
<protein>
    <recommendedName>
        <fullName evidence="4">DUF304 domain-containing protein</fullName>
    </recommendedName>
</protein>
<accession>A0A0L6U232</accession>
<evidence type="ECO:0000256" key="1">
    <source>
        <dbReference type="SAM" id="Phobius"/>
    </source>
</evidence>
<dbReference type="AlphaFoldDB" id="A0A0L6U232"/>
<evidence type="ECO:0008006" key="4">
    <source>
        <dbReference type="Google" id="ProtNLM"/>
    </source>
</evidence>
<reference evidence="3" key="1">
    <citation type="submission" date="2015-07" db="EMBL/GenBank/DDBJ databases">
        <title>Draft genome sequence of Acetobacterium bakii DSM 8293, a potential psychrophilic chemical producer through syngas fermentation.</title>
        <authorList>
            <person name="Song Y."/>
            <person name="Hwang S."/>
            <person name="Cho B.-K."/>
        </authorList>
    </citation>
    <scope>NUCLEOTIDE SEQUENCE [LARGE SCALE GENOMIC DNA]</scope>
    <source>
        <strain evidence="3">DSM 8239</strain>
    </source>
</reference>
<evidence type="ECO:0000313" key="2">
    <source>
        <dbReference type="EMBL" id="KNZ42584.1"/>
    </source>
</evidence>
<keyword evidence="1" id="KW-0812">Transmembrane</keyword>
<dbReference type="STRING" id="52689.AKG39_05365"/>
<comment type="caution">
    <text evidence="2">The sequence shown here is derived from an EMBL/GenBank/DDBJ whole genome shotgun (WGS) entry which is preliminary data.</text>
</comment>
<feature type="transmembrane region" description="Helical" evidence="1">
    <location>
        <begin position="14"/>
        <end position="33"/>
    </location>
</feature>
<keyword evidence="3" id="KW-1185">Reference proteome</keyword>
<proteinExistence type="predicted"/>
<evidence type="ECO:0000313" key="3">
    <source>
        <dbReference type="Proteomes" id="UP000036873"/>
    </source>
</evidence>
<dbReference type="EMBL" id="LGYO01000011">
    <property type="protein sequence ID" value="KNZ42584.1"/>
    <property type="molecule type" value="Genomic_DNA"/>
</dbReference>
<feature type="transmembrane region" description="Helical" evidence="1">
    <location>
        <begin position="45"/>
        <end position="65"/>
    </location>
</feature>
<gene>
    <name evidence="2" type="ORF">AKG39_05365</name>
</gene>
<keyword evidence="1" id="KW-0472">Membrane</keyword>
<organism evidence="2 3">
    <name type="scientific">Acetobacterium bakii</name>
    <dbReference type="NCBI Taxonomy" id="52689"/>
    <lineage>
        <taxon>Bacteria</taxon>
        <taxon>Bacillati</taxon>
        <taxon>Bacillota</taxon>
        <taxon>Clostridia</taxon>
        <taxon>Eubacteriales</taxon>
        <taxon>Eubacteriaceae</taxon>
        <taxon>Acetobacterium</taxon>
    </lineage>
</organism>